<gene>
    <name evidence="1" type="ORF">SASPL_136990</name>
</gene>
<protein>
    <submittedName>
        <fullName evidence="1">Uncharacterized protein</fullName>
    </submittedName>
</protein>
<accession>A0A8X8WSI9</accession>
<organism evidence="1">
    <name type="scientific">Salvia splendens</name>
    <name type="common">Scarlet sage</name>
    <dbReference type="NCBI Taxonomy" id="180675"/>
    <lineage>
        <taxon>Eukaryota</taxon>
        <taxon>Viridiplantae</taxon>
        <taxon>Streptophyta</taxon>
        <taxon>Embryophyta</taxon>
        <taxon>Tracheophyta</taxon>
        <taxon>Spermatophyta</taxon>
        <taxon>Magnoliopsida</taxon>
        <taxon>eudicotyledons</taxon>
        <taxon>Gunneridae</taxon>
        <taxon>Pentapetalae</taxon>
        <taxon>asterids</taxon>
        <taxon>lamiids</taxon>
        <taxon>Lamiales</taxon>
        <taxon>Lamiaceae</taxon>
        <taxon>Nepetoideae</taxon>
        <taxon>Mentheae</taxon>
        <taxon>Salviinae</taxon>
        <taxon>Salvia</taxon>
        <taxon>Salvia subgen. Calosphace</taxon>
        <taxon>core Calosphace</taxon>
    </lineage>
</organism>
<dbReference type="PANTHER" id="PTHR13384:SF19">
    <property type="entry name" value="G PATCH DOMAIN-CONTAINING PROTEIN 1"/>
    <property type="match status" value="1"/>
</dbReference>
<keyword evidence="2" id="KW-1185">Reference proteome</keyword>
<proteinExistence type="predicted"/>
<reference evidence="1" key="2">
    <citation type="submission" date="2020-08" db="EMBL/GenBank/DDBJ databases">
        <title>Plant Genome Project.</title>
        <authorList>
            <person name="Zhang R.-G."/>
        </authorList>
    </citation>
    <scope>NUCLEOTIDE SEQUENCE</scope>
    <source>
        <strain evidence="1">Huo1</strain>
        <tissue evidence="1">Leaf</tissue>
    </source>
</reference>
<name>A0A8X8WSI9_SALSN</name>
<dbReference type="GO" id="GO:0005634">
    <property type="term" value="C:nucleus"/>
    <property type="evidence" value="ECO:0007669"/>
    <property type="project" value="TreeGrafter"/>
</dbReference>
<dbReference type="GO" id="GO:0003723">
    <property type="term" value="F:RNA binding"/>
    <property type="evidence" value="ECO:0007669"/>
    <property type="project" value="TreeGrafter"/>
</dbReference>
<dbReference type="AlphaFoldDB" id="A0A8X8WSI9"/>
<dbReference type="EMBL" id="PNBA02000014">
    <property type="protein sequence ID" value="KAG6400165.1"/>
    <property type="molecule type" value="Genomic_DNA"/>
</dbReference>
<evidence type="ECO:0000313" key="2">
    <source>
        <dbReference type="Proteomes" id="UP000298416"/>
    </source>
</evidence>
<dbReference type="Proteomes" id="UP000298416">
    <property type="component" value="Unassembled WGS sequence"/>
</dbReference>
<comment type="caution">
    <text evidence="1">The sequence shown here is derived from an EMBL/GenBank/DDBJ whole genome shotgun (WGS) entry which is preliminary data.</text>
</comment>
<dbReference type="PANTHER" id="PTHR13384">
    <property type="entry name" value="G PATCH DOMAIN-CONTAINING PROTEIN 1"/>
    <property type="match status" value="1"/>
</dbReference>
<reference evidence="1" key="1">
    <citation type="submission" date="2018-01" db="EMBL/GenBank/DDBJ databases">
        <authorList>
            <person name="Mao J.F."/>
        </authorList>
    </citation>
    <scope>NUCLEOTIDE SEQUENCE</scope>
    <source>
        <strain evidence="1">Huo1</strain>
        <tissue evidence="1">Leaf</tissue>
    </source>
</reference>
<sequence>MGWRSRRSIKDSNGNSLDVARREARKAFLALSSDAGSNTARSKLTKEDNGEDLVNPKQDLYGLDYDPFKQAPDLGLDNIVYFSLVKSLCLLTDTLSTDFILPQFVPRHKFPASADNDGKNAEIPQPEDNNLKVLIEGVATLVSGKSNTNYGKRRRGLGTKDSGGSSDMSEAFRACERLEFEEAAVQKAKLGNERQVSTQLIKDLSSLSGLQFTAGGVESFSGDRPAPILCKRFDLIDPYMGKVFHLHVIVPVFRLPDKYYPRGLVYYCQYLAFVTGYDIKDY</sequence>
<evidence type="ECO:0000313" key="1">
    <source>
        <dbReference type="EMBL" id="KAG6400165.1"/>
    </source>
</evidence>